<dbReference type="InterPro" id="IPR052957">
    <property type="entry name" value="Auxin_embryo_med"/>
</dbReference>
<dbReference type="OrthoDB" id="1262810at2759"/>
<feature type="compositionally biased region" description="Pro residues" evidence="1">
    <location>
        <begin position="1606"/>
        <end position="1622"/>
    </location>
</feature>
<dbReference type="InterPro" id="IPR036890">
    <property type="entry name" value="HATPase_C_sf"/>
</dbReference>
<organism evidence="2 3">
    <name type="scientific">Aplosporella prunicola CBS 121167</name>
    <dbReference type="NCBI Taxonomy" id="1176127"/>
    <lineage>
        <taxon>Eukaryota</taxon>
        <taxon>Fungi</taxon>
        <taxon>Dikarya</taxon>
        <taxon>Ascomycota</taxon>
        <taxon>Pezizomycotina</taxon>
        <taxon>Dothideomycetes</taxon>
        <taxon>Dothideomycetes incertae sedis</taxon>
        <taxon>Botryosphaeriales</taxon>
        <taxon>Aplosporellaceae</taxon>
        <taxon>Aplosporella</taxon>
    </lineage>
</organism>
<sequence length="1648" mass="189208">MSVSPQRRKDAQEFIARIRKDNGGISEEHEAYLAANMPDVLESIRSLKMKLGSATKTLATNLYSKETRFLYELVQNAEDNKYTLINNSGPGSPFLGFVLYPDKLVVNSNEDGFTAEDVKAICSTGDSTKTTTHGYIGEKGIGFKSVFKIAKKVHIQSGPFSFSFVYTRDSDEDGLGMVTPLDEKYEDLPEGVRTRMTLTLLHPLDFTQRSQELTSLPDTLLLFLTRLKSIGVCICPSSGDAVSIIYSGCQDPEQRMEKIEKRTSINGGDWSSEIRRFYVNRTLTNDLPYDAARKHTDKATTVLAFPVDPMDRPFIQKQHVFAYLPLRQVGFTFLIQSDFITQASREDVFDSPRNRALLDSVAENFQNMVPYFCEHTTLQYSWMRYLPDDSVSDDFWKELRPKIMTLLKDTPVLRSWSGRLYRPGKLRWLTERFQDKGNQPLLPDLDDEAYLNGNYEHADFAFLQSLDVKVLSIPEFIDRMEQDLKTKNPRIRSSKTNDDWHTRVANLLMEPFKNSGSSRRLSDRVKGLQIIPLIQGKWTQFSLRSEHEDYGVLSSDDDDDYMISPIFYPKIGDHNIPKDLKLKIVDPGPLKNVARTELFSLIGVKRCSPKTVISAIYDKYVWQMYPYPIKILDSFEHLKFLFWYEEEGSTLRNSLSLVIQTIDDETKTVDANAELIYYQSPTDEYGPYQLFKRDSNIPGFNAYHLHQSYQSLLPASASSHGRTWDTWLTEFLRIRRFPRILTETSDDPSAELLYIIENRPEKLLGFLKCFWSSFESHISEKVIKVLKESNVPNEEGGKISLEKSYVPLSRMKALAAKFETSQSMVLRMPAQFKPEEEWPWEFLKRLGVRFADDVDFYLSILKSFSKKHSWYFPIGTDKTVIEIYEGIMKKCVSEEDVSRVQHDFKHYKLIYTPLNLFSCKWVSIDDCVWEGDDWLEVKTRLSKIEGYNGLEHLFKMILKVRNATWEDSIDELRLIKKSQEKYFNVSSIYRFLLRNFENETNFDVLRSEFEKDQLVFVSERNAWYSPSMCIWADIRVCISARIPISTGYLSLQRFFTEMLEVREPDLEMLIQALKDLALARPLAIAEIKQMIAFTSSYNPSRTSLARLLAVNILPVRLENGDVELKNSTAEFAIPDRKEYDKAFRGKAITLDLDLNEVHMSSQFLLGLGLESRFISNVVEENTMVKTSSINRQLTKEFRLKANALFRFAVHYNSVKSKNGDSSLYKALQHATVSLSNEIFKSISLKQGFNIYTTEGIPANFHLEEDLDNLKLFVPAESHRREICYLQQLPRRFFDFLSIANPSAEAILVKIMGCSSLETLGYILEAAGIVEIDGLDDKIALDDIMDVDSEDIQDETYRKHLENTSKDSIQRQNNVPDADVPSHQPHVPSPQYGAFLDNIVNKAEAQAPFFPVKGRRPRKAETVTASIFGPRSPDRDRKVGAAGELYAFEMLSNLGLPNFGLENWKSVIRKEVRASQKHCNLQPWIGSETSDIVYKDNDGMLKDILCCCGYSHLKHTLADDATYYFEVKTTTGSFDAPFYVSNAQFKRMKRMELESNCLDVSEVYILLRVYNLDSSDIDMQAYVDPYKANKDGLLSFQVETWKVQPTPSQPSPGPTMTPRPPRPFFRFMPNPDRAGPRTIVEQVDRTGLS</sequence>
<protein>
    <recommendedName>
        <fullName evidence="4">Protein NO VEIN C-terminal domain-containing protein</fullName>
    </recommendedName>
</protein>
<evidence type="ECO:0000256" key="1">
    <source>
        <dbReference type="SAM" id="MobiDB-lite"/>
    </source>
</evidence>
<feature type="region of interest" description="Disordered" evidence="1">
    <location>
        <begin position="1602"/>
        <end position="1648"/>
    </location>
</feature>
<gene>
    <name evidence="2" type="ORF">K452DRAFT_110481</name>
</gene>
<dbReference type="SUPFAM" id="SSF55874">
    <property type="entry name" value="ATPase domain of HSP90 chaperone/DNA topoisomerase II/histidine kinase"/>
    <property type="match status" value="1"/>
</dbReference>
<keyword evidence="3" id="KW-1185">Reference proteome</keyword>
<dbReference type="PANTHER" id="PTHR32387">
    <property type="entry name" value="WU:FJ29H11"/>
    <property type="match status" value="1"/>
</dbReference>
<dbReference type="EMBL" id="ML995503">
    <property type="protein sequence ID" value="KAF2137387.1"/>
    <property type="molecule type" value="Genomic_DNA"/>
</dbReference>
<proteinExistence type="predicted"/>
<reference evidence="2" key="1">
    <citation type="journal article" date="2020" name="Stud. Mycol.">
        <title>101 Dothideomycetes genomes: a test case for predicting lifestyles and emergence of pathogens.</title>
        <authorList>
            <person name="Haridas S."/>
            <person name="Albert R."/>
            <person name="Binder M."/>
            <person name="Bloem J."/>
            <person name="Labutti K."/>
            <person name="Salamov A."/>
            <person name="Andreopoulos B."/>
            <person name="Baker S."/>
            <person name="Barry K."/>
            <person name="Bills G."/>
            <person name="Bluhm B."/>
            <person name="Cannon C."/>
            <person name="Castanera R."/>
            <person name="Culley D."/>
            <person name="Daum C."/>
            <person name="Ezra D."/>
            <person name="Gonzalez J."/>
            <person name="Henrissat B."/>
            <person name="Kuo A."/>
            <person name="Liang C."/>
            <person name="Lipzen A."/>
            <person name="Lutzoni F."/>
            <person name="Magnuson J."/>
            <person name="Mondo S."/>
            <person name="Nolan M."/>
            <person name="Ohm R."/>
            <person name="Pangilinan J."/>
            <person name="Park H.-J."/>
            <person name="Ramirez L."/>
            <person name="Alfaro M."/>
            <person name="Sun H."/>
            <person name="Tritt A."/>
            <person name="Yoshinaga Y."/>
            <person name="Zwiers L.-H."/>
            <person name="Turgeon B."/>
            <person name="Goodwin S."/>
            <person name="Spatafora J."/>
            <person name="Crous P."/>
            <person name="Grigoriev I."/>
        </authorList>
    </citation>
    <scope>NUCLEOTIDE SEQUENCE</scope>
    <source>
        <strain evidence="2">CBS 121167</strain>
    </source>
</reference>
<evidence type="ECO:0008006" key="4">
    <source>
        <dbReference type="Google" id="ProtNLM"/>
    </source>
</evidence>
<dbReference type="RefSeq" id="XP_033393103.1">
    <property type="nucleotide sequence ID" value="XM_033535018.1"/>
</dbReference>
<accession>A0A6A6B2Z8</accession>
<dbReference type="NCBIfam" id="NF047352">
    <property type="entry name" value="P_loop_sacsin"/>
    <property type="match status" value="1"/>
</dbReference>
<name>A0A6A6B2Z8_9PEZI</name>
<dbReference type="GeneID" id="54292510"/>
<evidence type="ECO:0000313" key="2">
    <source>
        <dbReference type="EMBL" id="KAF2137387.1"/>
    </source>
</evidence>
<evidence type="ECO:0000313" key="3">
    <source>
        <dbReference type="Proteomes" id="UP000799438"/>
    </source>
</evidence>
<dbReference type="Proteomes" id="UP000799438">
    <property type="component" value="Unassembled WGS sequence"/>
</dbReference>
<dbReference type="Gene3D" id="3.30.565.10">
    <property type="entry name" value="Histidine kinase-like ATPase, C-terminal domain"/>
    <property type="match status" value="1"/>
</dbReference>
<dbReference type="PANTHER" id="PTHR32387:SF0">
    <property type="entry name" value="PROTEIN NO VEIN"/>
    <property type="match status" value="1"/>
</dbReference>
<feature type="region of interest" description="Disordered" evidence="1">
    <location>
        <begin position="1361"/>
        <end position="1383"/>
    </location>
</feature>